<evidence type="ECO:0000256" key="2">
    <source>
        <dbReference type="ARBA" id="ARBA00022729"/>
    </source>
</evidence>
<keyword evidence="6" id="KW-0472">Membrane</keyword>
<evidence type="ECO:0000256" key="1">
    <source>
        <dbReference type="ARBA" id="ARBA00005791"/>
    </source>
</evidence>
<dbReference type="AlphaFoldDB" id="A0A1F5CMY9"/>
<dbReference type="GO" id="GO:0016491">
    <property type="term" value="F:oxidoreductase activity"/>
    <property type="evidence" value="ECO:0007669"/>
    <property type="project" value="UniProtKB-KW"/>
</dbReference>
<evidence type="ECO:0000256" key="4">
    <source>
        <dbReference type="ARBA" id="ARBA00023157"/>
    </source>
</evidence>
<gene>
    <name evidence="8" type="ORF">A3J02_00200</name>
</gene>
<dbReference type="InterPro" id="IPR012336">
    <property type="entry name" value="Thioredoxin-like_fold"/>
</dbReference>
<keyword evidence="5" id="KW-0676">Redox-active center</keyword>
<dbReference type="Proteomes" id="UP000178296">
    <property type="component" value="Unassembled WGS sequence"/>
</dbReference>
<keyword evidence="6" id="KW-0812">Transmembrane</keyword>
<dbReference type="PANTHER" id="PTHR13887:SF14">
    <property type="entry name" value="DISULFIDE BOND FORMATION PROTEIN D"/>
    <property type="match status" value="1"/>
</dbReference>
<dbReference type="PANTHER" id="PTHR13887">
    <property type="entry name" value="GLUTATHIONE S-TRANSFERASE KAPPA"/>
    <property type="match status" value="1"/>
</dbReference>
<evidence type="ECO:0000256" key="3">
    <source>
        <dbReference type="ARBA" id="ARBA00023002"/>
    </source>
</evidence>
<comment type="caution">
    <text evidence="8">The sequence shown here is derived from an EMBL/GenBank/DDBJ whole genome shotgun (WGS) entry which is preliminary data.</text>
</comment>
<reference evidence="8 9" key="1">
    <citation type="journal article" date="2016" name="Nat. Commun.">
        <title>Thousands of microbial genomes shed light on interconnected biogeochemical processes in an aquifer system.</title>
        <authorList>
            <person name="Anantharaman K."/>
            <person name="Brown C.T."/>
            <person name="Hug L.A."/>
            <person name="Sharon I."/>
            <person name="Castelle C.J."/>
            <person name="Probst A.J."/>
            <person name="Thomas B.C."/>
            <person name="Singh A."/>
            <person name="Wilkins M.J."/>
            <person name="Karaoz U."/>
            <person name="Brodie E.L."/>
            <person name="Williams K.H."/>
            <person name="Hubbard S.S."/>
            <person name="Banfield J.F."/>
        </authorList>
    </citation>
    <scope>NUCLEOTIDE SEQUENCE [LARGE SCALE GENOMIC DNA]</scope>
</reference>
<name>A0A1F5CMY9_9BACT</name>
<evidence type="ECO:0000313" key="8">
    <source>
        <dbReference type="EMBL" id="OGD44226.1"/>
    </source>
</evidence>
<dbReference type="InterPro" id="IPR036249">
    <property type="entry name" value="Thioredoxin-like_sf"/>
</dbReference>
<evidence type="ECO:0000256" key="6">
    <source>
        <dbReference type="SAM" id="Phobius"/>
    </source>
</evidence>
<comment type="similarity">
    <text evidence="1">Belongs to the thioredoxin family. DsbA subfamily.</text>
</comment>
<keyword evidence="6" id="KW-1133">Transmembrane helix</keyword>
<proteinExistence type="inferred from homology"/>
<keyword evidence="3" id="KW-0560">Oxidoreductase</keyword>
<keyword evidence="2" id="KW-0732">Signal</keyword>
<feature type="domain" description="Thioredoxin-like fold" evidence="7">
    <location>
        <begin position="102"/>
        <end position="247"/>
    </location>
</feature>
<keyword evidence="4" id="KW-1015">Disulfide bond</keyword>
<dbReference type="Pfam" id="PF13462">
    <property type="entry name" value="Thioredoxin_4"/>
    <property type="match status" value="1"/>
</dbReference>
<evidence type="ECO:0000259" key="7">
    <source>
        <dbReference type="Pfam" id="PF13462"/>
    </source>
</evidence>
<feature type="non-terminal residue" evidence="8">
    <location>
        <position position="269"/>
    </location>
</feature>
<dbReference type="Gene3D" id="3.40.30.10">
    <property type="entry name" value="Glutaredoxin"/>
    <property type="match status" value="1"/>
</dbReference>
<dbReference type="EMBL" id="MEYW01000029">
    <property type="protein sequence ID" value="OGD44226.1"/>
    <property type="molecule type" value="Genomic_DNA"/>
</dbReference>
<feature type="transmembrane region" description="Helical" evidence="6">
    <location>
        <begin position="48"/>
        <end position="70"/>
    </location>
</feature>
<evidence type="ECO:0000313" key="9">
    <source>
        <dbReference type="Proteomes" id="UP000178296"/>
    </source>
</evidence>
<sequence>MERVKPIFGRGLKSNFGSKKLKPDLRVFYLILQKISSMMNNMQNNNQYIMPAAIVFSGLIVAGALVYSNVNPKKEAYLPKQGEPAADIQPSNVENIKPVTSSDHVLGNPAAPIKIIEFSDLECPFCKKFHWTMQTIVEEYGKTGQAAWIYRHFPIDSRHPVKARKAAEATECANELGGNEKFWAYIERYFEITPSNNNIDLAQLPQIAEDVGLDKSKFESCLASGKYAKHIEDDYQDGVAAGVEGTPYSILIAPNNQKFVINGALSYAT</sequence>
<evidence type="ECO:0000256" key="5">
    <source>
        <dbReference type="ARBA" id="ARBA00023284"/>
    </source>
</evidence>
<protein>
    <recommendedName>
        <fullName evidence="7">Thioredoxin-like fold domain-containing protein</fullName>
    </recommendedName>
</protein>
<accession>A0A1F5CMY9</accession>
<dbReference type="SUPFAM" id="SSF52833">
    <property type="entry name" value="Thioredoxin-like"/>
    <property type="match status" value="1"/>
</dbReference>
<organism evidence="8 9">
    <name type="scientific">Candidatus Azambacteria bacterium RIFCSPLOWO2_02_FULL_46_11</name>
    <dbReference type="NCBI Taxonomy" id="1797300"/>
    <lineage>
        <taxon>Bacteria</taxon>
        <taxon>Candidatus Azamiibacteriota</taxon>
    </lineage>
</organism>